<evidence type="ECO:0000256" key="2">
    <source>
        <dbReference type="SAM" id="Phobius"/>
    </source>
</evidence>
<feature type="transmembrane region" description="Helical" evidence="2">
    <location>
        <begin position="73"/>
        <end position="91"/>
    </location>
</feature>
<feature type="transmembrane region" description="Helical" evidence="2">
    <location>
        <begin position="46"/>
        <end position="67"/>
    </location>
</feature>
<keyword evidence="2" id="KW-1133">Transmembrane helix</keyword>
<sequence length="220" mass="25689">MNKDDFDNFDRRDRLYRTAFEEYDSLKTTYLKFYAASSQLKKRGRLLTYGSTISGGILLFIIGSVILRDNPSWWNDVAFGLSIIVAALSFVNAVDNPQKQSNVCYNSGQTLQRVFLDFHYFITVRLPDPSEDLDDLEEEYERLLEEKHTVNETTPQLGDKWYHRVKERKGTWKPKPLLKVTGEDKEFRVDDNSEEDEAKIEMIKSKAASPIRRILRWAGY</sequence>
<gene>
    <name evidence="3" type="ORF">SAMN06269185_1498</name>
</gene>
<dbReference type="RefSeq" id="WP_143824923.1">
    <property type="nucleotide sequence ID" value="NZ_OBEJ01000002.1"/>
</dbReference>
<organism evidence="3 4">
    <name type="scientific">Natronoarchaeum philippinense</name>
    <dbReference type="NCBI Taxonomy" id="558529"/>
    <lineage>
        <taxon>Archaea</taxon>
        <taxon>Methanobacteriati</taxon>
        <taxon>Methanobacteriota</taxon>
        <taxon>Stenosarchaea group</taxon>
        <taxon>Halobacteria</taxon>
        <taxon>Halobacteriales</taxon>
        <taxon>Natronoarchaeaceae</taxon>
    </lineage>
</organism>
<proteinExistence type="predicted"/>
<evidence type="ECO:0000313" key="3">
    <source>
        <dbReference type="EMBL" id="SNZ12105.1"/>
    </source>
</evidence>
<keyword evidence="2" id="KW-0812">Transmembrane</keyword>
<dbReference type="Proteomes" id="UP000219453">
    <property type="component" value="Unassembled WGS sequence"/>
</dbReference>
<keyword evidence="4" id="KW-1185">Reference proteome</keyword>
<evidence type="ECO:0008006" key="5">
    <source>
        <dbReference type="Google" id="ProtNLM"/>
    </source>
</evidence>
<evidence type="ECO:0000256" key="1">
    <source>
        <dbReference type="SAM" id="Coils"/>
    </source>
</evidence>
<evidence type="ECO:0000313" key="4">
    <source>
        <dbReference type="Proteomes" id="UP000219453"/>
    </source>
</evidence>
<feature type="coiled-coil region" evidence="1">
    <location>
        <begin position="126"/>
        <end position="153"/>
    </location>
</feature>
<reference evidence="3 4" key="1">
    <citation type="submission" date="2017-09" db="EMBL/GenBank/DDBJ databases">
        <authorList>
            <person name="Ehlers B."/>
            <person name="Leendertz F.H."/>
        </authorList>
    </citation>
    <scope>NUCLEOTIDE SEQUENCE [LARGE SCALE GENOMIC DNA]</scope>
    <source>
        <strain evidence="3 4">DSM 27208</strain>
    </source>
</reference>
<accession>A0A285NRJ5</accession>
<name>A0A285NRJ5_NATPI</name>
<keyword evidence="2" id="KW-0472">Membrane</keyword>
<dbReference type="AlphaFoldDB" id="A0A285NRJ5"/>
<protein>
    <recommendedName>
        <fullName evidence="5">SMODS and SLOG-associating 2TM effector domain-containing protein</fullName>
    </recommendedName>
</protein>
<keyword evidence="1" id="KW-0175">Coiled coil</keyword>
<dbReference type="EMBL" id="OBEJ01000002">
    <property type="protein sequence ID" value="SNZ12105.1"/>
    <property type="molecule type" value="Genomic_DNA"/>
</dbReference>